<evidence type="ECO:0000313" key="2">
    <source>
        <dbReference type="Proteomes" id="UP000299102"/>
    </source>
</evidence>
<organism evidence="1 2">
    <name type="scientific">Eumeta variegata</name>
    <name type="common">Bagworm moth</name>
    <name type="synonym">Eumeta japonica</name>
    <dbReference type="NCBI Taxonomy" id="151549"/>
    <lineage>
        <taxon>Eukaryota</taxon>
        <taxon>Metazoa</taxon>
        <taxon>Ecdysozoa</taxon>
        <taxon>Arthropoda</taxon>
        <taxon>Hexapoda</taxon>
        <taxon>Insecta</taxon>
        <taxon>Pterygota</taxon>
        <taxon>Neoptera</taxon>
        <taxon>Endopterygota</taxon>
        <taxon>Lepidoptera</taxon>
        <taxon>Glossata</taxon>
        <taxon>Ditrysia</taxon>
        <taxon>Tineoidea</taxon>
        <taxon>Psychidae</taxon>
        <taxon>Oiketicinae</taxon>
        <taxon>Eumeta</taxon>
    </lineage>
</organism>
<accession>A0A4C1VM21</accession>
<name>A0A4C1VM21_EUMVA</name>
<dbReference type="EMBL" id="BGZK01000356">
    <property type="protein sequence ID" value="GBP38914.1"/>
    <property type="molecule type" value="Genomic_DNA"/>
</dbReference>
<reference evidence="1 2" key="1">
    <citation type="journal article" date="2019" name="Commun. Biol.">
        <title>The bagworm genome reveals a unique fibroin gene that provides high tensile strength.</title>
        <authorList>
            <person name="Kono N."/>
            <person name="Nakamura H."/>
            <person name="Ohtoshi R."/>
            <person name="Tomita M."/>
            <person name="Numata K."/>
            <person name="Arakawa K."/>
        </authorList>
    </citation>
    <scope>NUCLEOTIDE SEQUENCE [LARGE SCALE GENOMIC DNA]</scope>
</reference>
<comment type="caution">
    <text evidence="1">The sequence shown here is derived from an EMBL/GenBank/DDBJ whole genome shotgun (WGS) entry which is preliminary data.</text>
</comment>
<dbReference type="OrthoDB" id="410155at2759"/>
<sequence>MGCFRAGTALYYKLSLYCYPIDTPVLTNLEATVCRLAMTKHGTLIMALRYLSPTLQQQFKETTVRESPKPSSLHIGTTASTLGEDINTIMSILQVTKSAEVGELASKFRKAKQGIDRLRIILENQEFINKLENM</sequence>
<dbReference type="Proteomes" id="UP000299102">
    <property type="component" value="Unassembled WGS sequence"/>
</dbReference>
<evidence type="ECO:0000313" key="1">
    <source>
        <dbReference type="EMBL" id="GBP38914.1"/>
    </source>
</evidence>
<keyword evidence="2" id="KW-1185">Reference proteome</keyword>
<gene>
    <name evidence="1" type="ORF">EVAR_95663_1</name>
</gene>
<proteinExistence type="predicted"/>
<dbReference type="AlphaFoldDB" id="A0A4C1VM21"/>
<protein>
    <submittedName>
        <fullName evidence="1">Uncharacterized protein</fullName>
    </submittedName>
</protein>